<dbReference type="OrthoDB" id="542013at2759"/>
<dbReference type="GeneID" id="37019678"/>
<dbReference type="RefSeq" id="XP_025353070.1">
    <property type="nucleotide sequence ID" value="XM_025497897.1"/>
</dbReference>
<feature type="region of interest" description="Disordered" evidence="3">
    <location>
        <begin position="245"/>
        <end position="275"/>
    </location>
</feature>
<dbReference type="Gene3D" id="3.40.50.720">
    <property type="entry name" value="NAD(P)-binding Rossmann-like Domain"/>
    <property type="match status" value="1"/>
</dbReference>
<dbReference type="PROSITE" id="PS00061">
    <property type="entry name" value="ADH_SHORT"/>
    <property type="match status" value="1"/>
</dbReference>
<proteinExistence type="predicted"/>
<protein>
    <submittedName>
        <fullName evidence="4">NAD(P)-binding protein</fullName>
    </submittedName>
</protein>
<dbReference type="Pfam" id="PF00106">
    <property type="entry name" value="adh_short"/>
    <property type="match status" value="1"/>
</dbReference>
<dbReference type="EMBL" id="KZ819605">
    <property type="protein sequence ID" value="PWN32768.1"/>
    <property type="molecule type" value="Genomic_DNA"/>
</dbReference>
<dbReference type="PANTHER" id="PTHR43157">
    <property type="entry name" value="PHOSPHATIDYLINOSITOL-GLYCAN BIOSYNTHESIS CLASS F PROTEIN-RELATED"/>
    <property type="match status" value="1"/>
</dbReference>
<reference evidence="4 5" key="1">
    <citation type="journal article" date="2018" name="Mol. Biol. Evol.">
        <title>Broad Genomic Sampling Reveals a Smut Pathogenic Ancestry of the Fungal Clade Ustilaginomycotina.</title>
        <authorList>
            <person name="Kijpornyongpan T."/>
            <person name="Mondo S.J."/>
            <person name="Barry K."/>
            <person name="Sandor L."/>
            <person name="Lee J."/>
            <person name="Lipzen A."/>
            <person name="Pangilinan J."/>
            <person name="LaButti K."/>
            <person name="Hainaut M."/>
            <person name="Henrissat B."/>
            <person name="Grigoriev I.V."/>
            <person name="Spatafora J.W."/>
            <person name="Aime M.C."/>
        </authorList>
    </citation>
    <scope>NUCLEOTIDE SEQUENCE [LARGE SCALE GENOMIC DNA]</scope>
    <source>
        <strain evidence="4 5">MCA 3882</strain>
    </source>
</reference>
<organism evidence="4 5">
    <name type="scientific">Meira miltonrushii</name>
    <dbReference type="NCBI Taxonomy" id="1280837"/>
    <lineage>
        <taxon>Eukaryota</taxon>
        <taxon>Fungi</taxon>
        <taxon>Dikarya</taxon>
        <taxon>Basidiomycota</taxon>
        <taxon>Ustilaginomycotina</taxon>
        <taxon>Exobasidiomycetes</taxon>
        <taxon>Exobasidiales</taxon>
        <taxon>Brachybasidiaceae</taxon>
        <taxon>Meira</taxon>
    </lineage>
</organism>
<dbReference type="InterPro" id="IPR020904">
    <property type="entry name" value="Sc_DH/Rdtase_CS"/>
</dbReference>
<gene>
    <name evidence="4" type="ORF">FA14DRAFT_157466</name>
</gene>
<dbReference type="GO" id="GO:0016491">
    <property type="term" value="F:oxidoreductase activity"/>
    <property type="evidence" value="ECO:0007669"/>
    <property type="project" value="UniProtKB-KW"/>
</dbReference>
<dbReference type="InterPro" id="IPR036291">
    <property type="entry name" value="NAD(P)-bd_dom_sf"/>
</dbReference>
<keyword evidence="2" id="KW-0560">Oxidoreductase</keyword>
<evidence type="ECO:0000256" key="1">
    <source>
        <dbReference type="ARBA" id="ARBA00022857"/>
    </source>
</evidence>
<name>A0A316V6V1_9BASI</name>
<evidence type="ECO:0000313" key="4">
    <source>
        <dbReference type="EMBL" id="PWN32768.1"/>
    </source>
</evidence>
<dbReference type="PANTHER" id="PTHR43157:SF31">
    <property type="entry name" value="PHOSPHATIDYLINOSITOL-GLYCAN BIOSYNTHESIS CLASS F PROTEIN"/>
    <property type="match status" value="1"/>
</dbReference>
<evidence type="ECO:0000313" key="5">
    <source>
        <dbReference type="Proteomes" id="UP000245771"/>
    </source>
</evidence>
<feature type="compositionally biased region" description="Basic and acidic residues" evidence="3">
    <location>
        <begin position="246"/>
        <end position="268"/>
    </location>
</feature>
<dbReference type="STRING" id="1280837.A0A316V6V1"/>
<keyword evidence="5" id="KW-1185">Reference proteome</keyword>
<sequence>MRLEEFKANQLLVLPPNPDVDFSGKTIIITGANAGIGYELVRYYLKQNAKHIVMVCRSMEKAQKAKEKLLAEANRKDDGVITIELMNMLSFTSVKACADKLNATLDSVHVIHHNAGMACVPKQLSEDGYETVAQTNVLSSSQFALLTHPLLKKTSEKEGVQTRSVFTCTDGIYYIPDDVSQKHEGVGYVKHLAVDREITKEQEIWHYCATKNYLANFAREYAKRISPQNVSVWLAAPGLTQTEFAQKSHDGVLDEKQKKNEDMYETKPHGNLGKR</sequence>
<evidence type="ECO:0000256" key="2">
    <source>
        <dbReference type="ARBA" id="ARBA00023002"/>
    </source>
</evidence>
<accession>A0A316V6V1</accession>
<dbReference type="InParanoid" id="A0A316V6V1"/>
<keyword evidence="1" id="KW-0521">NADP</keyword>
<evidence type="ECO:0000256" key="3">
    <source>
        <dbReference type="SAM" id="MobiDB-lite"/>
    </source>
</evidence>
<dbReference type="PRINTS" id="PR00081">
    <property type="entry name" value="GDHRDH"/>
</dbReference>
<dbReference type="Proteomes" id="UP000245771">
    <property type="component" value="Unassembled WGS sequence"/>
</dbReference>
<dbReference type="AlphaFoldDB" id="A0A316V6V1"/>
<dbReference type="SUPFAM" id="SSF51735">
    <property type="entry name" value="NAD(P)-binding Rossmann-fold domains"/>
    <property type="match status" value="1"/>
</dbReference>
<dbReference type="InterPro" id="IPR002347">
    <property type="entry name" value="SDR_fam"/>
</dbReference>